<protein>
    <submittedName>
        <fullName evidence="1">Uncharacterized protein</fullName>
    </submittedName>
</protein>
<name>A0ACB9BND4_CICIN</name>
<sequence length="93" mass="10817">MVHRTTRIWHKIGFAFHCDPDREPPQLVRPCTAIRFESYRFAVLGQFSVTCDYGLDATNLMGEQEKTVVHSGRRHQIASGKSFEYLLEDRETM</sequence>
<proteinExistence type="predicted"/>
<keyword evidence="2" id="KW-1185">Reference proteome</keyword>
<gene>
    <name evidence="1" type="ORF">L2E82_35105</name>
</gene>
<comment type="caution">
    <text evidence="1">The sequence shown here is derived from an EMBL/GenBank/DDBJ whole genome shotgun (WGS) entry which is preliminary data.</text>
</comment>
<reference evidence="2" key="1">
    <citation type="journal article" date="2022" name="Mol. Ecol. Resour.">
        <title>The genomes of chicory, endive, great burdock and yacon provide insights into Asteraceae palaeo-polyploidization history and plant inulin production.</title>
        <authorList>
            <person name="Fan W."/>
            <person name="Wang S."/>
            <person name="Wang H."/>
            <person name="Wang A."/>
            <person name="Jiang F."/>
            <person name="Liu H."/>
            <person name="Zhao H."/>
            <person name="Xu D."/>
            <person name="Zhang Y."/>
        </authorList>
    </citation>
    <scope>NUCLEOTIDE SEQUENCE [LARGE SCALE GENOMIC DNA]</scope>
    <source>
        <strain evidence="2">cv. Punajuju</strain>
    </source>
</reference>
<dbReference type="EMBL" id="CM042014">
    <property type="protein sequence ID" value="KAI3723490.1"/>
    <property type="molecule type" value="Genomic_DNA"/>
</dbReference>
<accession>A0ACB9BND4</accession>
<dbReference type="Proteomes" id="UP001055811">
    <property type="component" value="Linkage Group LG06"/>
</dbReference>
<reference evidence="1 2" key="2">
    <citation type="journal article" date="2022" name="Mol. Ecol. Resour.">
        <title>The genomes of chicory, endive, great burdock and yacon provide insights into Asteraceae paleo-polyploidization history and plant inulin production.</title>
        <authorList>
            <person name="Fan W."/>
            <person name="Wang S."/>
            <person name="Wang H."/>
            <person name="Wang A."/>
            <person name="Jiang F."/>
            <person name="Liu H."/>
            <person name="Zhao H."/>
            <person name="Xu D."/>
            <person name="Zhang Y."/>
        </authorList>
    </citation>
    <scope>NUCLEOTIDE SEQUENCE [LARGE SCALE GENOMIC DNA]</scope>
    <source>
        <strain evidence="2">cv. Punajuju</strain>
        <tissue evidence="1">Leaves</tissue>
    </source>
</reference>
<evidence type="ECO:0000313" key="2">
    <source>
        <dbReference type="Proteomes" id="UP001055811"/>
    </source>
</evidence>
<evidence type="ECO:0000313" key="1">
    <source>
        <dbReference type="EMBL" id="KAI3723490.1"/>
    </source>
</evidence>
<organism evidence="1 2">
    <name type="scientific">Cichorium intybus</name>
    <name type="common">Chicory</name>
    <dbReference type="NCBI Taxonomy" id="13427"/>
    <lineage>
        <taxon>Eukaryota</taxon>
        <taxon>Viridiplantae</taxon>
        <taxon>Streptophyta</taxon>
        <taxon>Embryophyta</taxon>
        <taxon>Tracheophyta</taxon>
        <taxon>Spermatophyta</taxon>
        <taxon>Magnoliopsida</taxon>
        <taxon>eudicotyledons</taxon>
        <taxon>Gunneridae</taxon>
        <taxon>Pentapetalae</taxon>
        <taxon>asterids</taxon>
        <taxon>campanulids</taxon>
        <taxon>Asterales</taxon>
        <taxon>Asteraceae</taxon>
        <taxon>Cichorioideae</taxon>
        <taxon>Cichorieae</taxon>
        <taxon>Cichoriinae</taxon>
        <taxon>Cichorium</taxon>
    </lineage>
</organism>